<evidence type="ECO:0000256" key="5">
    <source>
        <dbReference type="ARBA" id="ARBA00022692"/>
    </source>
</evidence>
<keyword evidence="8 9" id="KW-0975">Bacterial flagellum</keyword>
<feature type="coiled-coil region" evidence="10">
    <location>
        <begin position="470"/>
        <end position="497"/>
    </location>
</feature>
<evidence type="ECO:0000313" key="16">
    <source>
        <dbReference type="Proteomes" id="UP000268553"/>
    </source>
</evidence>
<feature type="transmembrane region" description="Helical" evidence="12">
    <location>
        <begin position="45"/>
        <end position="65"/>
    </location>
</feature>
<comment type="similarity">
    <text evidence="3 9">Belongs to the FliF family.</text>
</comment>
<organism evidence="15 16">
    <name type="scientific">Sphingorhabdus wooponensis</name>
    <dbReference type="NCBI Taxonomy" id="940136"/>
    <lineage>
        <taxon>Bacteria</taxon>
        <taxon>Pseudomonadati</taxon>
        <taxon>Pseudomonadota</taxon>
        <taxon>Alphaproteobacteria</taxon>
        <taxon>Sphingomonadales</taxon>
        <taxon>Sphingomonadaceae</taxon>
        <taxon>Sphingorhabdus</taxon>
    </lineage>
</organism>
<keyword evidence="10" id="KW-0175">Coiled coil</keyword>
<keyword evidence="16" id="KW-1185">Reference proteome</keyword>
<dbReference type="Pfam" id="PF08345">
    <property type="entry name" value="YscJ_FliF_C"/>
    <property type="match status" value="1"/>
</dbReference>
<evidence type="ECO:0000256" key="12">
    <source>
        <dbReference type="SAM" id="Phobius"/>
    </source>
</evidence>
<dbReference type="PRINTS" id="PR01009">
    <property type="entry name" value="FLGMRINGFLIF"/>
</dbReference>
<evidence type="ECO:0000256" key="10">
    <source>
        <dbReference type="SAM" id="Coils"/>
    </source>
</evidence>
<dbReference type="EMBL" id="RWJI01000001">
    <property type="protein sequence ID" value="RRQ51531.1"/>
    <property type="molecule type" value="Genomic_DNA"/>
</dbReference>
<accession>A0A3R8R7A5</accession>
<dbReference type="RefSeq" id="WP_125229545.1">
    <property type="nucleotide sequence ID" value="NZ_RWJI01000001.1"/>
</dbReference>
<feature type="compositionally biased region" description="Basic and acidic residues" evidence="11">
    <location>
        <begin position="297"/>
        <end position="311"/>
    </location>
</feature>
<feature type="domain" description="Flagellar M-ring C-terminal" evidence="14">
    <location>
        <begin position="269"/>
        <end position="430"/>
    </location>
</feature>
<evidence type="ECO:0000256" key="8">
    <source>
        <dbReference type="ARBA" id="ARBA00023143"/>
    </source>
</evidence>
<comment type="function">
    <text evidence="9">The M ring may be actively involved in energy transduction.</text>
</comment>
<keyword evidence="4" id="KW-1003">Cell membrane</keyword>
<evidence type="ECO:0000256" key="7">
    <source>
        <dbReference type="ARBA" id="ARBA00023136"/>
    </source>
</evidence>
<dbReference type="GO" id="GO:0009431">
    <property type="term" value="C:bacterial-type flagellum basal body, MS ring"/>
    <property type="evidence" value="ECO:0007669"/>
    <property type="project" value="InterPro"/>
</dbReference>
<proteinExistence type="inferred from homology"/>
<evidence type="ECO:0000256" key="4">
    <source>
        <dbReference type="ARBA" id="ARBA00022475"/>
    </source>
</evidence>
<reference evidence="15 16" key="1">
    <citation type="submission" date="2018-12" db="EMBL/GenBank/DDBJ databases">
        <authorList>
            <person name="Kim S.-J."/>
            <person name="Jung G.-Y."/>
        </authorList>
    </citation>
    <scope>NUCLEOTIDE SEQUENCE [LARGE SCALE GENOMIC DNA]</scope>
    <source>
        <strain evidence="15 16">03SU3-P</strain>
    </source>
</reference>
<keyword evidence="15" id="KW-0969">Cilium</keyword>
<dbReference type="PANTHER" id="PTHR30046">
    <property type="entry name" value="FLAGELLAR M-RING PROTEIN"/>
    <property type="match status" value="1"/>
</dbReference>
<dbReference type="GO" id="GO:0005886">
    <property type="term" value="C:plasma membrane"/>
    <property type="evidence" value="ECO:0007669"/>
    <property type="project" value="UniProtKB-SubCell"/>
</dbReference>
<dbReference type="AlphaFoldDB" id="A0A3R8R7A5"/>
<comment type="subcellular location">
    <subcellularLocation>
        <location evidence="1 9">Bacterial flagellum basal body</location>
    </subcellularLocation>
    <subcellularLocation>
        <location evidence="2">Cell membrane</location>
        <topology evidence="2">Multi-pass membrane protein</topology>
    </subcellularLocation>
</comment>
<dbReference type="PIRSF" id="PIRSF004862">
    <property type="entry name" value="FliF"/>
    <property type="match status" value="1"/>
</dbReference>
<evidence type="ECO:0000256" key="11">
    <source>
        <dbReference type="SAM" id="MobiDB-lite"/>
    </source>
</evidence>
<dbReference type="GO" id="GO:0003774">
    <property type="term" value="F:cytoskeletal motor activity"/>
    <property type="evidence" value="ECO:0007669"/>
    <property type="project" value="InterPro"/>
</dbReference>
<feature type="domain" description="Flagellar M-ring N-terminal" evidence="13">
    <location>
        <begin position="66"/>
        <end position="240"/>
    </location>
</feature>
<dbReference type="InterPro" id="IPR000067">
    <property type="entry name" value="FlgMring_FliF"/>
</dbReference>
<dbReference type="InterPro" id="IPR013556">
    <property type="entry name" value="Flag_M-ring_C"/>
</dbReference>
<keyword evidence="6 12" id="KW-1133">Transmembrane helix</keyword>
<comment type="caution">
    <text evidence="15">The sequence shown here is derived from an EMBL/GenBank/DDBJ whole genome shotgun (WGS) entry which is preliminary data.</text>
</comment>
<dbReference type="Gene3D" id="3.30.300.30">
    <property type="match status" value="1"/>
</dbReference>
<feature type="transmembrane region" description="Helical" evidence="12">
    <location>
        <begin position="445"/>
        <end position="467"/>
    </location>
</feature>
<keyword evidence="7 12" id="KW-0472">Membrane</keyword>
<evidence type="ECO:0000256" key="1">
    <source>
        <dbReference type="ARBA" id="ARBA00004117"/>
    </source>
</evidence>
<evidence type="ECO:0000259" key="13">
    <source>
        <dbReference type="Pfam" id="PF01514"/>
    </source>
</evidence>
<dbReference type="InterPro" id="IPR045851">
    <property type="entry name" value="AMP-bd_C_sf"/>
</dbReference>
<feature type="region of interest" description="Disordered" evidence="11">
    <location>
        <begin position="286"/>
        <end position="358"/>
    </location>
</feature>
<dbReference type="InterPro" id="IPR043427">
    <property type="entry name" value="YscJ/FliF"/>
</dbReference>
<sequence length="551" mass="57737">MADQQILAPDAAMNNGALARNVTPGANFGFDGLRGMARQPAVRKALPALALTGALGLAALTYFALSTPTQTPLFQGLAEADKAAVADALQASGISYSLDPATGALSVDAGKVHEARMLLAGQGLPKAQPTGDAMMASLPMGSSRAVEGETLRSAREADLARTIEAIDAVKTARVHLATPEASVFVRENKEPAASVMLTLQQGRSLSAAQVRAIRHLVASSVPNLSAEDVSVIDQSGALLSSDQASADDRMFQLQMQMEERYRQAVIALLTPIAGPGNFSVEVHADVDTSESQSTRETYPENDRALRSEEGNKSVSGTAEEAGGIPGALANQPPPANALVAQPPEGGAPGNNPTQSEETYNRSFDVGREIAVTHNPQGALRRLSVAVALRDGKGAQKRTPAEIAALENLVKGAVGFKAERGDVVAISARPFAEEAEVVVNFWDAPWFLPLVQQVGGVLGALLAFFVIGRPLVRAVKARMAASKELAETEQKLMQAAAAQQGSRPGNGTITIDMIEAAPSYEARAKLVRAFVRQDPERAALVVRQMLGKPANG</sequence>
<keyword evidence="15" id="KW-0966">Cell projection</keyword>
<dbReference type="GO" id="GO:0071973">
    <property type="term" value="P:bacterial-type flagellum-dependent cell motility"/>
    <property type="evidence" value="ECO:0007669"/>
    <property type="project" value="InterPro"/>
</dbReference>
<keyword evidence="5 12" id="KW-0812">Transmembrane</keyword>
<evidence type="ECO:0000313" key="15">
    <source>
        <dbReference type="EMBL" id="RRQ51531.1"/>
    </source>
</evidence>
<dbReference type="Pfam" id="PF01514">
    <property type="entry name" value="YscJ_FliF"/>
    <property type="match status" value="1"/>
</dbReference>
<dbReference type="Proteomes" id="UP000268553">
    <property type="component" value="Unassembled WGS sequence"/>
</dbReference>
<dbReference type="OrthoDB" id="9807026at2"/>
<protein>
    <recommendedName>
        <fullName evidence="9">Flagellar M-ring protein</fullName>
    </recommendedName>
</protein>
<evidence type="ECO:0000256" key="9">
    <source>
        <dbReference type="PIRNR" id="PIRNR004862"/>
    </source>
</evidence>
<gene>
    <name evidence="15" type="primary">fliF</name>
    <name evidence="15" type="ORF">D7D48_01120</name>
</gene>
<dbReference type="PANTHER" id="PTHR30046:SF0">
    <property type="entry name" value="FLAGELLAR M-RING PROTEIN"/>
    <property type="match status" value="1"/>
</dbReference>
<dbReference type="NCBIfam" id="TIGR00206">
    <property type="entry name" value="fliF"/>
    <property type="match status" value="1"/>
</dbReference>
<evidence type="ECO:0000256" key="2">
    <source>
        <dbReference type="ARBA" id="ARBA00004651"/>
    </source>
</evidence>
<evidence type="ECO:0000256" key="6">
    <source>
        <dbReference type="ARBA" id="ARBA00022989"/>
    </source>
</evidence>
<name>A0A3R8R7A5_9SPHN</name>
<evidence type="ECO:0000256" key="3">
    <source>
        <dbReference type="ARBA" id="ARBA00007971"/>
    </source>
</evidence>
<evidence type="ECO:0000259" key="14">
    <source>
        <dbReference type="Pfam" id="PF08345"/>
    </source>
</evidence>
<keyword evidence="15" id="KW-0282">Flagellum</keyword>
<dbReference type="InterPro" id="IPR006182">
    <property type="entry name" value="FliF_N_dom"/>
</dbReference>